<dbReference type="GO" id="GO:0005737">
    <property type="term" value="C:cytoplasm"/>
    <property type="evidence" value="ECO:0007669"/>
    <property type="project" value="TreeGrafter"/>
</dbReference>
<dbReference type="SUPFAM" id="SSF63737">
    <property type="entry name" value="Leukotriene A4 hydrolase N-terminal domain"/>
    <property type="match status" value="1"/>
</dbReference>
<evidence type="ECO:0000259" key="7">
    <source>
        <dbReference type="Pfam" id="PF17900"/>
    </source>
</evidence>
<comment type="similarity">
    <text evidence="1">Belongs to the peptidase M1 family.</text>
</comment>
<feature type="domain" description="ERAP1-like C-terminal" evidence="6">
    <location>
        <begin position="548"/>
        <end position="856"/>
    </location>
</feature>
<evidence type="ECO:0000256" key="1">
    <source>
        <dbReference type="ARBA" id="ARBA00010136"/>
    </source>
</evidence>
<dbReference type="Gene3D" id="2.60.40.1730">
    <property type="entry name" value="tricorn interacting facor f3 domain"/>
    <property type="match status" value="1"/>
</dbReference>
<evidence type="ECO:0000313" key="8">
    <source>
        <dbReference type="EMBL" id="JAA77169.1"/>
    </source>
</evidence>
<dbReference type="InterPro" id="IPR050344">
    <property type="entry name" value="Peptidase_M1_aminopeptidases"/>
</dbReference>
<dbReference type="InterPro" id="IPR045357">
    <property type="entry name" value="Aminopeptidase_N-like_N"/>
</dbReference>
<dbReference type="Pfam" id="PF17900">
    <property type="entry name" value="Peptidase_M1_N"/>
    <property type="match status" value="1"/>
</dbReference>
<keyword evidence="3" id="KW-0812">Transmembrane</keyword>
<evidence type="ECO:0000256" key="3">
    <source>
        <dbReference type="SAM" id="Phobius"/>
    </source>
</evidence>
<feature type="domain" description="Aminopeptidase N-like N-terminal" evidence="7">
    <location>
        <begin position="38"/>
        <end position="212"/>
    </location>
</feature>
<dbReference type="EMBL" id="GAHY01000341">
    <property type="protein sequence ID" value="JAA77169.1"/>
    <property type="molecule type" value="mRNA"/>
</dbReference>
<keyword evidence="3" id="KW-1133">Transmembrane helix</keyword>
<dbReference type="PANTHER" id="PTHR11533:SF294">
    <property type="entry name" value="THYROTROPIN-RELEASING HORMONE-DEGRADING ECTOENZYME"/>
    <property type="match status" value="1"/>
</dbReference>
<dbReference type="Pfam" id="PF01433">
    <property type="entry name" value="Peptidase_M1"/>
    <property type="match status" value="1"/>
</dbReference>
<keyword evidence="8" id="KW-0645">Protease</keyword>
<protein>
    <submittedName>
        <fullName evidence="8">Putative aminopeptidase n</fullName>
    </submittedName>
</protein>
<dbReference type="HOGENOM" id="CLU_481738_0_0_1"/>
<dbReference type="AlphaFoldDB" id="R4G4Z2"/>
<sequence>MGGNFREFSLFLALCGVLSTSLGQLANKNFTTFLEVSEYTLSYEIDFKKSTFTSNADIHFLLKQVEGLNNILVLDSEGLEILDVSIKDTSTTLSAVPFTTYEQNVTLQLPMKLKARSDYTLSFLFSGKILDNQEGIFKHQAHGRTYISTNLFPFSARKAFPCFNDAFEKSSIVLTIATKSAPNGIRALSNMPLAYKNDQNTLFYFKPTPKIPLHNLFFTLGYYQRSQFNENLFVPINSIKFNKEFSFVLDDHEVKNFQQIAKLAKVQIVAVPGLARDSITGYGIVAISENNLFLDLLKVTTNQRKVALLNAFSAFFKLFYGSCLTPKSWSDSWIVESIPIYLKYRGLAEIDSWKDPYDFISHDIQQKLLLSNSDPSAGPIVDRSLKTEVQVLNFLEGPAMLKGAGVLFMLESVLTKEVMSQVLADFFSKSISEESAVSTEDFVNFFVTHKEVVEKIHNKLNLKEVLLGWLSQSGFPYLQTKRAGSGITIDEKVFTGGIRRTQEKLWKFPIFYANSNDPAFFNVDKFFWLLLDDPRTVSLNFTVPPDDWFVLNVNGTGPYRVNYEEKDWLNLALVFANNHTIFPTSTRSKLISDAFAMIYAGHANPYIIFSFLTYLQKEESLTPWLSALDGFEYLHSLIYSIGLKDDLDTYMQNILNEIYKELGIDNNSVDNFQGILRQRIVSAVCNHGNQACITDTTKDYLKMIDVHSGYSPNNDVRPVILCNGIRGVRDAQKWSGLYNTTFDDTSDMGHDIRKVYYEALACPTSEDGTENEGINQFLNYIFRADNYVIPKADVPTAFKAIYTNPDHVTQALHYFVINEQRLRKDISLSEKVRLLRGIVPYLTKTEELKLLQKYLDVVKPKNEMRDAVMLAMLSVNRTQNFLNNNYKALKSAFQQVNPPTPAPPTVTPPAPTLTTKPSNVTTPPTVPPNGTVTTPTTPKPNSAAELNIFSLFTLLMVYLAFIYIA</sequence>
<dbReference type="PANTHER" id="PTHR11533">
    <property type="entry name" value="PROTEASE M1 ZINC METALLOPROTEASE"/>
    <property type="match status" value="1"/>
</dbReference>
<dbReference type="Pfam" id="PF11838">
    <property type="entry name" value="ERAP1_C"/>
    <property type="match status" value="1"/>
</dbReference>
<evidence type="ECO:0000256" key="2">
    <source>
        <dbReference type="SAM" id="MobiDB-lite"/>
    </source>
</evidence>
<dbReference type="Gene3D" id="2.60.40.1910">
    <property type="match status" value="1"/>
</dbReference>
<feature type="compositionally biased region" description="Low complexity" evidence="2">
    <location>
        <begin position="912"/>
        <end position="940"/>
    </location>
</feature>
<dbReference type="GO" id="GO:0008270">
    <property type="term" value="F:zinc ion binding"/>
    <property type="evidence" value="ECO:0007669"/>
    <property type="project" value="InterPro"/>
</dbReference>
<proteinExistence type="evidence at transcript level"/>
<dbReference type="GO" id="GO:0043171">
    <property type="term" value="P:peptide catabolic process"/>
    <property type="evidence" value="ECO:0007669"/>
    <property type="project" value="TreeGrafter"/>
</dbReference>
<dbReference type="GO" id="GO:0006508">
    <property type="term" value="P:proteolysis"/>
    <property type="evidence" value="ECO:0007669"/>
    <property type="project" value="TreeGrafter"/>
</dbReference>
<dbReference type="SUPFAM" id="SSF55486">
    <property type="entry name" value="Metalloproteases ('zincins'), catalytic domain"/>
    <property type="match status" value="1"/>
</dbReference>
<keyword evidence="3" id="KW-0472">Membrane</keyword>
<dbReference type="VEuPathDB" id="VectorBase:RPRC002594"/>
<evidence type="ECO:0000259" key="6">
    <source>
        <dbReference type="Pfam" id="PF11838"/>
    </source>
</evidence>
<evidence type="ECO:0000256" key="4">
    <source>
        <dbReference type="SAM" id="SignalP"/>
    </source>
</evidence>
<reference evidence="8" key="1">
    <citation type="submission" date="2013-04" db="EMBL/GenBank/DDBJ databases">
        <title>An insight into the transcriptome of the digestive tract of the blood sucking bug, Rhodnius prolixus.</title>
        <authorList>
            <person name="Ribeiro J.M.C."/>
            <person name="Genta F.A."/>
            <person name="Sorgine M.H.F."/>
            <person name="Paiva-Silva G.O."/>
            <person name="Majerowicz D."/>
            <person name="Medeiros M."/>
            <person name="Koerich L."/>
            <person name="Terra W.R."/>
            <person name="Ferreira C."/>
            <person name="Pimentel A.C."/>
            <person name="Bisch P.M."/>
            <person name="Diniz M.M.P."/>
            <person name="Nascimento R."/>
            <person name="Salmon D."/>
            <person name="Silber A.M."/>
            <person name="Alves M."/>
            <person name="Oliveira M.F."/>
            <person name="Gondim K.C."/>
            <person name="Silva Neto M.A.C."/>
            <person name="Atella G.C."/>
            <person name="Araujo H."/>
            <person name="Dias F.S."/>
            <person name="Polycarpo C.R."/>
            <person name="Fampa P."/>
            <person name="Melo A.C."/>
            <person name="Tanaka A.S."/>
            <person name="Balczun C."/>
            <person name="Oliveira J.H.M."/>
            <person name="Goncalves R."/>
            <person name="Lazoski C."/>
            <person name="Pereira M.A."/>
            <person name="Rivera-Pomar R."/>
            <person name="Diambra L."/>
            <person name="Schaub G.A."/>
            <person name="Garcia E.S."/>
            <person name="Azambuja P."/>
            <person name="Braz G.R.C."/>
            <person name="Oliveira P.L."/>
        </authorList>
    </citation>
    <scope>NUCLEOTIDE SEQUENCE</scope>
</reference>
<dbReference type="Gene3D" id="1.10.390.10">
    <property type="entry name" value="Neutral Protease Domain 2"/>
    <property type="match status" value="1"/>
</dbReference>
<feature type="compositionally biased region" description="Pro residues" evidence="2">
    <location>
        <begin position="898"/>
        <end position="911"/>
    </location>
</feature>
<feature type="domain" description="Peptidase M1 membrane alanine aminopeptidase" evidence="5">
    <location>
        <begin position="262"/>
        <end position="451"/>
    </location>
</feature>
<feature type="transmembrane region" description="Helical" evidence="3">
    <location>
        <begin position="946"/>
        <end position="964"/>
    </location>
</feature>
<keyword evidence="8" id="KW-0031">Aminopeptidase</keyword>
<evidence type="ECO:0000259" key="5">
    <source>
        <dbReference type="Pfam" id="PF01433"/>
    </source>
</evidence>
<dbReference type="InterPro" id="IPR014782">
    <property type="entry name" value="Peptidase_M1_dom"/>
</dbReference>
<name>R4G4Z2_RHOPR</name>
<keyword evidence="8" id="KW-0378">Hydrolase</keyword>
<dbReference type="VEuPathDB" id="VectorBase:RPRC002597"/>
<dbReference type="Gene3D" id="1.25.50.20">
    <property type="match status" value="1"/>
</dbReference>
<accession>R4G4Z2</accession>
<feature type="chain" id="PRO_5004372368" evidence="4">
    <location>
        <begin position="24"/>
        <end position="965"/>
    </location>
</feature>
<dbReference type="InterPro" id="IPR042097">
    <property type="entry name" value="Aminopeptidase_N-like_N_sf"/>
</dbReference>
<dbReference type="GO" id="GO:0042277">
    <property type="term" value="F:peptide binding"/>
    <property type="evidence" value="ECO:0007669"/>
    <property type="project" value="TreeGrafter"/>
</dbReference>
<keyword evidence="4" id="KW-0732">Signal</keyword>
<feature type="signal peptide" evidence="4">
    <location>
        <begin position="1"/>
        <end position="23"/>
    </location>
</feature>
<dbReference type="GO" id="GO:0005615">
    <property type="term" value="C:extracellular space"/>
    <property type="evidence" value="ECO:0007669"/>
    <property type="project" value="TreeGrafter"/>
</dbReference>
<dbReference type="InterPro" id="IPR024571">
    <property type="entry name" value="ERAP1-like_C_dom"/>
</dbReference>
<dbReference type="GO" id="GO:0070006">
    <property type="term" value="F:metalloaminopeptidase activity"/>
    <property type="evidence" value="ECO:0007669"/>
    <property type="project" value="TreeGrafter"/>
</dbReference>
<dbReference type="InterPro" id="IPR027268">
    <property type="entry name" value="Peptidase_M4/M1_CTD_sf"/>
</dbReference>
<organism evidence="8">
    <name type="scientific">Rhodnius prolixus</name>
    <name type="common">Triatomid bug</name>
    <dbReference type="NCBI Taxonomy" id="13249"/>
    <lineage>
        <taxon>Eukaryota</taxon>
        <taxon>Metazoa</taxon>
        <taxon>Ecdysozoa</taxon>
        <taxon>Arthropoda</taxon>
        <taxon>Hexapoda</taxon>
        <taxon>Insecta</taxon>
        <taxon>Pterygota</taxon>
        <taxon>Neoptera</taxon>
        <taxon>Paraneoptera</taxon>
        <taxon>Hemiptera</taxon>
        <taxon>Heteroptera</taxon>
        <taxon>Panheteroptera</taxon>
        <taxon>Cimicomorpha</taxon>
        <taxon>Reduviidae</taxon>
        <taxon>Triatominae</taxon>
        <taxon>Rhodnius</taxon>
    </lineage>
</organism>
<dbReference type="GO" id="GO:0016020">
    <property type="term" value="C:membrane"/>
    <property type="evidence" value="ECO:0007669"/>
    <property type="project" value="TreeGrafter"/>
</dbReference>
<feature type="region of interest" description="Disordered" evidence="2">
    <location>
        <begin position="897"/>
        <end position="940"/>
    </location>
</feature>